<gene>
    <name evidence="1" type="ORF">PXEA_LOCUS26142</name>
</gene>
<dbReference type="Proteomes" id="UP000784294">
    <property type="component" value="Unassembled WGS sequence"/>
</dbReference>
<accession>A0A3S5CSE9</accession>
<evidence type="ECO:0000313" key="2">
    <source>
        <dbReference type="Proteomes" id="UP000784294"/>
    </source>
</evidence>
<reference evidence="1" key="1">
    <citation type="submission" date="2018-11" db="EMBL/GenBank/DDBJ databases">
        <authorList>
            <consortium name="Pathogen Informatics"/>
        </authorList>
    </citation>
    <scope>NUCLEOTIDE SEQUENCE</scope>
</reference>
<dbReference type="EMBL" id="CAAALY010244533">
    <property type="protein sequence ID" value="VEL32702.1"/>
    <property type="molecule type" value="Genomic_DNA"/>
</dbReference>
<proteinExistence type="predicted"/>
<name>A0A3S5CSE9_9PLAT</name>
<keyword evidence="2" id="KW-1185">Reference proteome</keyword>
<organism evidence="1 2">
    <name type="scientific">Protopolystoma xenopodis</name>
    <dbReference type="NCBI Taxonomy" id="117903"/>
    <lineage>
        <taxon>Eukaryota</taxon>
        <taxon>Metazoa</taxon>
        <taxon>Spiralia</taxon>
        <taxon>Lophotrochozoa</taxon>
        <taxon>Platyhelminthes</taxon>
        <taxon>Monogenea</taxon>
        <taxon>Polyopisthocotylea</taxon>
        <taxon>Polystomatidea</taxon>
        <taxon>Polystomatidae</taxon>
        <taxon>Protopolystoma</taxon>
    </lineage>
</organism>
<protein>
    <submittedName>
        <fullName evidence="1">Uncharacterized protein</fullName>
    </submittedName>
</protein>
<evidence type="ECO:0000313" key="1">
    <source>
        <dbReference type="EMBL" id="VEL32702.1"/>
    </source>
</evidence>
<dbReference type="AlphaFoldDB" id="A0A3S5CSE9"/>
<sequence>MAPRKADNRCLNKSDIGNNHSFLEIGTGASPHLFTHKGRQEKVTGSKSGPAGKIRNRYVGLHHMSAIYSRHITVLQLLEALISFVHNFAQLIRLRLYYGKSANSYLGQKGYNTV</sequence>
<comment type="caution">
    <text evidence="1">The sequence shown here is derived from an EMBL/GenBank/DDBJ whole genome shotgun (WGS) entry which is preliminary data.</text>
</comment>